<organism evidence="2 3">
    <name type="scientific">Calidithermus roseus</name>
    <dbReference type="NCBI Taxonomy" id="1644118"/>
    <lineage>
        <taxon>Bacteria</taxon>
        <taxon>Thermotogati</taxon>
        <taxon>Deinococcota</taxon>
        <taxon>Deinococci</taxon>
        <taxon>Thermales</taxon>
        <taxon>Thermaceae</taxon>
        <taxon>Calidithermus</taxon>
    </lineage>
</organism>
<feature type="chain" id="PRO_5017319884" evidence="1">
    <location>
        <begin position="28"/>
        <end position="617"/>
    </location>
</feature>
<accession>A0A399EVZ2</accession>
<keyword evidence="1" id="KW-0732">Signal</keyword>
<dbReference type="EMBL" id="QWLA01000007">
    <property type="protein sequence ID" value="RIH88807.1"/>
    <property type="molecule type" value="Genomic_DNA"/>
</dbReference>
<dbReference type="AlphaFoldDB" id="A0A399EVZ2"/>
<evidence type="ECO:0000313" key="3">
    <source>
        <dbReference type="Proteomes" id="UP000265341"/>
    </source>
</evidence>
<dbReference type="Proteomes" id="UP000265341">
    <property type="component" value="Unassembled WGS sequence"/>
</dbReference>
<keyword evidence="3" id="KW-1185">Reference proteome</keyword>
<dbReference type="InterPro" id="IPR045926">
    <property type="entry name" value="DUF6345"/>
</dbReference>
<dbReference type="PROSITE" id="PS51257">
    <property type="entry name" value="PROKAR_LIPOPROTEIN"/>
    <property type="match status" value="1"/>
</dbReference>
<dbReference type="OrthoDB" id="135768at2"/>
<gene>
    <name evidence="2" type="ORF">Mrose_00635</name>
</gene>
<proteinExistence type="predicted"/>
<reference evidence="2 3" key="1">
    <citation type="submission" date="2018-08" db="EMBL/GenBank/DDBJ databases">
        <title>Meiothermus roseus NBRC 110900 genome sequencing project.</title>
        <authorList>
            <person name="Da Costa M.S."/>
            <person name="Albuquerque L."/>
            <person name="Raposo P."/>
            <person name="Froufe H.J.C."/>
            <person name="Barroso C.S."/>
            <person name="Egas C."/>
        </authorList>
    </citation>
    <scope>NUCLEOTIDE SEQUENCE [LARGE SCALE GENOMIC DNA]</scope>
    <source>
        <strain evidence="2 3">NBRC 110900</strain>
    </source>
</reference>
<feature type="signal peptide" evidence="1">
    <location>
        <begin position="1"/>
        <end position="27"/>
    </location>
</feature>
<evidence type="ECO:0000256" key="1">
    <source>
        <dbReference type="SAM" id="SignalP"/>
    </source>
</evidence>
<sequence length="617" mass="65694">MRFPKNLPFVLVLVLALIGCATPPVNPDQLPIYEVTPGGGGIPSDAAQQIANVLGLPNNPRQTDGALRFVDEDNFFKVPTKPASGGSAGEDGTAGTAGEGFDFDAIQKLPVMDTGQALSKVQGAFSAISNYLTGASSSADHATFEAVDATGNLQANARLDTRVSYSFKLEGLPLLGPGAKAQVIFNAEGKTTSLNVAARALRKGPSTSLISPSEADRRAAEIYRAKNPDITALALENLGLAYYAPPLAQSSVQALYPHYIYGGTVTIGNQQVNLLQILVPAISNAPKVSLTVNADGATVVGQASVSGGTPPYSYRWTSSTTDLDLVTQGEYGPEITYRVVSREKISSLMEKLTVEVTDANGLVVMASKTVQVTPALTGEVLPQVGGVVDVGIERAVSDLGAANQSGFRNRILSEGGITLRFNWSGTAAWEKDFLNPPTGLDTTYVDNVDLTFYIGHGWGGGFTFEDTTHNDSSLTYTDASGQWGDGDLEWLALLSCQVLKDTHDGKKWWQRWGPAFNGLHLLLGFETNAYDWPNFGGRFADYMLGRNFGFTTITLPVRAAWIQAAAEEQPGSVVTVVMGVYGPGGLTSYNDFFHGQGAVSPDLRGSDIHGWWRVRVP</sequence>
<evidence type="ECO:0000313" key="2">
    <source>
        <dbReference type="EMBL" id="RIH88807.1"/>
    </source>
</evidence>
<dbReference type="RefSeq" id="WP_147371557.1">
    <property type="nucleotide sequence ID" value="NZ_QWLA01000007.1"/>
</dbReference>
<name>A0A399EVZ2_9DEIN</name>
<comment type="caution">
    <text evidence="2">The sequence shown here is derived from an EMBL/GenBank/DDBJ whole genome shotgun (WGS) entry which is preliminary data.</text>
</comment>
<protein>
    <submittedName>
        <fullName evidence="2">Uncharacterized protein</fullName>
    </submittedName>
</protein>
<dbReference type="Pfam" id="PF19872">
    <property type="entry name" value="DUF6345"/>
    <property type="match status" value="1"/>
</dbReference>